<dbReference type="InterPro" id="IPR011701">
    <property type="entry name" value="MFS"/>
</dbReference>
<evidence type="ECO:0000259" key="8">
    <source>
        <dbReference type="PROSITE" id="PS50850"/>
    </source>
</evidence>
<dbReference type="Proteomes" id="UP000008177">
    <property type="component" value="Unplaced contigs"/>
</dbReference>
<evidence type="ECO:0000256" key="1">
    <source>
        <dbReference type="ARBA" id="ARBA00004141"/>
    </source>
</evidence>
<dbReference type="GO" id="GO:0005886">
    <property type="term" value="C:plasma membrane"/>
    <property type="evidence" value="ECO:0007669"/>
    <property type="project" value="TreeGrafter"/>
</dbReference>
<feature type="transmembrane region" description="Helical" evidence="7">
    <location>
        <begin position="31"/>
        <end position="56"/>
    </location>
</feature>
<dbReference type="InParanoid" id="G2YPB4"/>
<dbReference type="Gene3D" id="1.20.1720.10">
    <property type="entry name" value="Multidrug resistance protein D"/>
    <property type="match status" value="1"/>
</dbReference>
<dbReference type="InterPro" id="IPR020846">
    <property type="entry name" value="MFS_dom"/>
</dbReference>
<sequence length="163" mass="17039">MAENAASDSNVTKKLSAPLPTRAASAHTLRFWGIFIALCLLYFISALDGAIITTALPTITAEIGGSKQYAWIANSFVLASSVFQPLFGQLANLFGRRKPLIVSTILFALGSGIGGGASNPSMLISGRTIQGVGAGGIYVLLDIVCCDLVSLKERGKNLGLMFS</sequence>
<evidence type="ECO:0000256" key="7">
    <source>
        <dbReference type="SAM" id="Phobius"/>
    </source>
</evidence>
<dbReference type="PANTHER" id="PTHR23501:SF187">
    <property type="entry name" value="MAJOR FACILITATOR SUPERFAMILY (MFS) PROFILE DOMAIN-CONTAINING PROTEIN"/>
    <property type="match status" value="1"/>
</dbReference>
<protein>
    <submittedName>
        <fullName evidence="9">Similar to MFS mdr transporter, partial sequence</fullName>
    </submittedName>
</protein>
<keyword evidence="6" id="KW-0325">Glycoprotein</keyword>
<keyword evidence="4 7" id="KW-1133">Transmembrane helix</keyword>
<name>G2YPB4_BOTF4</name>
<evidence type="ECO:0000256" key="6">
    <source>
        <dbReference type="ARBA" id="ARBA00023180"/>
    </source>
</evidence>
<dbReference type="Pfam" id="PF07690">
    <property type="entry name" value="MFS_1"/>
    <property type="match status" value="1"/>
</dbReference>
<feature type="transmembrane region" description="Helical" evidence="7">
    <location>
        <begin position="68"/>
        <end position="87"/>
    </location>
</feature>
<dbReference type="EMBL" id="FQ790347">
    <property type="protein sequence ID" value="CCD53462.1"/>
    <property type="molecule type" value="Genomic_DNA"/>
</dbReference>
<evidence type="ECO:0000256" key="4">
    <source>
        <dbReference type="ARBA" id="ARBA00022989"/>
    </source>
</evidence>
<gene>
    <name evidence="9" type="ORF">BofuT4_P135070.1</name>
</gene>
<dbReference type="HOGENOM" id="CLU_000960_10_8_1"/>
<organism evidence="9 10">
    <name type="scientific">Botryotinia fuckeliana (strain T4)</name>
    <name type="common">Noble rot fungus</name>
    <name type="synonym">Botrytis cinerea</name>
    <dbReference type="NCBI Taxonomy" id="999810"/>
    <lineage>
        <taxon>Eukaryota</taxon>
        <taxon>Fungi</taxon>
        <taxon>Dikarya</taxon>
        <taxon>Ascomycota</taxon>
        <taxon>Pezizomycotina</taxon>
        <taxon>Leotiomycetes</taxon>
        <taxon>Helotiales</taxon>
        <taxon>Sclerotiniaceae</taxon>
        <taxon>Botrytis</taxon>
    </lineage>
</organism>
<dbReference type="SUPFAM" id="SSF103473">
    <property type="entry name" value="MFS general substrate transporter"/>
    <property type="match status" value="1"/>
</dbReference>
<feature type="domain" description="Major facilitator superfamily (MFS) profile" evidence="8">
    <location>
        <begin position="34"/>
        <end position="163"/>
    </location>
</feature>
<keyword evidence="5 7" id="KW-0472">Membrane</keyword>
<dbReference type="AlphaFoldDB" id="G2YPB4"/>
<accession>G2YPB4</accession>
<keyword evidence="3 7" id="KW-0812">Transmembrane</keyword>
<proteinExistence type="predicted"/>
<dbReference type="GO" id="GO:0022857">
    <property type="term" value="F:transmembrane transporter activity"/>
    <property type="evidence" value="ECO:0007669"/>
    <property type="project" value="InterPro"/>
</dbReference>
<dbReference type="InterPro" id="IPR036259">
    <property type="entry name" value="MFS_trans_sf"/>
</dbReference>
<dbReference type="PROSITE" id="PS50850">
    <property type="entry name" value="MFS"/>
    <property type="match status" value="1"/>
</dbReference>
<feature type="transmembrane region" description="Helical" evidence="7">
    <location>
        <begin position="129"/>
        <end position="151"/>
    </location>
</feature>
<evidence type="ECO:0000313" key="9">
    <source>
        <dbReference type="EMBL" id="CCD53462.1"/>
    </source>
</evidence>
<dbReference type="OrthoDB" id="3503994at2759"/>
<evidence type="ECO:0000313" key="10">
    <source>
        <dbReference type="Proteomes" id="UP000008177"/>
    </source>
</evidence>
<feature type="transmembrane region" description="Helical" evidence="7">
    <location>
        <begin position="99"/>
        <end position="117"/>
    </location>
</feature>
<evidence type="ECO:0000256" key="3">
    <source>
        <dbReference type="ARBA" id="ARBA00022692"/>
    </source>
</evidence>
<reference evidence="10" key="1">
    <citation type="journal article" date="2011" name="PLoS Genet.">
        <title>Genomic analysis of the necrotrophic fungal pathogens Sclerotinia sclerotiorum and Botrytis cinerea.</title>
        <authorList>
            <person name="Amselem J."/>
            <person name="Cuomo C.A."/>
            <person name="van Kan J.A."/>
            <person name="Viaud M."/>
            <person name="Benito E.P."/>
            <person name="Couloux A."/>
            <person name="Coutinho P.M."/>
            <person name="de Vries R.P."/>
            <person name="Dyer P.S."/>
            <person name="Fillinger S."/>
            <person name="Fournier E."/>
            <person name="Gout L."/>
            <person name="Hahn M."/>
            <person name="Kohn L."/>
            <person name="Lapalu N."/>
            <person name="Plummer K.M."/>
            <person name="Pradier J.M."/>
            <person name="Quevillon E."/>
            <person name="Sharon A."/>
            <person name="Simon A."/>
            <person name="ten Have A."/>
            <person name="Tudzynski B."/>
            <person name="Tudzynski P."/>
            <person name="Wincker P."/>
            <person name="Andrew M."/>
            <person name="Anthouard V."/>
            <person name="Beever R.E."/>
            <person name="Beffa R."/>
            <person name="Benoit I."/>
            <person name="Bouzid O."/>
            <person name="Brault B."/>
            <person name="Chen Z."/>
            <person name="Choquer M."/>
            <person name="Collemare J."/>
            <person name="Cotton P."/>
            <person name="Danchin E.G."/>
            <person name="Da Silva C."/>
            <person name="Gautier A."/>
            <person name="Giraud C."/>
            <person name="Giraud T."/>
            <person name="Gonzalez C."/>
            <person name="Grossetete S."/>
            <person name="Guldener U."/>
            <person name="Henrissat B."/>
            <person name="Howlett B.J."/>
            <person name="Kodira C."/>
            <person name="Kretschmer M."/>
            <person name="Lappartient A."/>
            <person name="Leroch M."/>
            <person name="Levis C."/>
            <person name="Mauceli E."/>
            <person name="Neuveglise C."/>
            <person name="Oeser B."/>
            <person name="Pearson M."/>
            <person name="Poulain J."/>
            <person name="Poussereau N."/>
            <person name="Quesneville H."/>
            <person name="Rascle C."/>
            <person name="Schumacher J."/>
            <person name="Segurens B."/>
            <person name="Sexton A."/>
            <person name="Silva E."/>
            <person name="Sirven C."/>
            <person name="Soanes D.M."/>
            <person name="Talbot N.J."/>
            <person name="Templeton M."/>
            <person name="Yandava C."/>
            <person name="Yarden O."/>
            <person name="Zeng Q."/>
            <person name="Rollins J.A."/>
            <person name="Lebrun M.H."/>
            <person name="Dickman M."/>
        </authorList>
    </citation>
    <scope>NUCLEOTIDE SEQUENCE [LARGE SCALE GENOMIC DNA]</scope>
    <source>
        <strain evidence="10">T4</strain>
    </source>
</reference>
<evidence type="ECO:0000256" key="5">
    <source>
        <dbReference type="ARBA" id="ARBA00023136"/>
    </source>
</evidence>
<evidence type="ECO:0000256" key="2">
    <source>
        <dbReference type="ARBA" id="ARBA00022448"/>
    </source>
</evidence>
<keyword evidence="2" id="KW-0813">Transport</keyword>
<dbReference type="STRING" id="999810.G2YPB4"/>
<dbReference type="PANTHER" id="PTHR23501">
    <property type="entry name" value="MAJOR FACILITATOR SUPERFAMILY"/>
    <property type="match status" value="1"/>
</dbReference>
<comment type="subcellular location">
    <subcellularLocation>
        <location evidence="1">Membrane</location>
        <topology evidence="1">Multi-pass membrane protein</topology>
    </subcellularLocation>
</comment>